<sequence length="1017" mass="112708">MSMATLHDAAAPRKRMATYGKAARRRIPEFSFASRSQKSQTPEVQSQPELPSTFTHASAANSLKSLPRARSEARTASPASPPKGDAFHVPSSDDETPKAIRQRAKTPVKQQKVKVMRQRSVSRPAPSASPPSRDIFDVPEDEEVPKLVHKPVQKKTLLPSVLDRQKLKPTQAAPKAKTPSLPSPPKGDVFDVPSSGDEAKPTPKPVHKVRQAAITRIDPKPKPKHTEKASTDTAEDLGSRKRMKMTPEPEPLLKRLPANAVVRPPRPRPSVLPRKNRQTSPASGQFIKVVPSRPKPMPPSPKRFEVPSTPKKLSPAPPRELSTLSTPSPQLSDIDMMDVDPTGNTISPRGMELWQGLLESAEATDENMTATNSKIDHIVAGTPRAGTPGAQLRTLSRPAGISKSQKSPARMPRRRLIDTLVEQAAREESDDESEEEEEDSTQSILVRAPSNELEEALAAFSRSQSVIPGSSQPAMVSESQNSQLSGPKFTYSRQRSMLEEQDLMHELALGLPSQPSQPGGRRGRRGSIPTLKPLTSFHEEEDEDSTIGAVRNVHELRKAGANNRFLDEVQDYLDRIGRPDSTKLSMRRSGLLDLASKMKDKEFAEKFRANGMEMKLFMHLGLEQDVVSGYLLVSLLITTLMDGSIPHVIAQLRRQGITRLLIRLLDCPSGIATVTRDRKTNMSKVAQSLVAEHHDYLLKIPVWDELQPQIISPRTLALKCIERMVRQTREAGNASDIFSKELTTNLFGLLQSGSRLEWWNLPKDRQAIDFYLALSALESHSITARTVHDESIWISDYLPIIADTLVIALSRPLDTFGQQQALILRLTLNVTNNNPKASDVFARPALMSVIGRTLVAKFKQISRFLTEDDFTVVIEHLVLCLGMMINLADRSSAVRESLQSLEGDVSDPLDSMVQTFLENQERMSMAESVEESQKNVAFGYLSVLLGYFSLDPTIEKRIKEKQARKTLRPIVASIKEFIGHHKTVDDLIAADEDGHNPQAGLTERLESLVSKLESLSF</sequence>
<feature type="compositionally biased region" description="Low complexity" evidence="2">
    <location>
        <begin position="321"/>
        <end position="332"/>
    </location>
</feature>
<dbReference type="Proteomes" id="UP000235371">
    <property type="component" value="Unassembled WGS sequence"/>
</dbReference>
<evidence type="ECO:0000259" key="3">
    <source>
        <dbReference type="Pfam" id="PF07814"/>
    </source>
</evidence>
<dbReference type="GeneID" id="36590605"/>
<evidence type="ECO:0000313" key="4">
    <source>
        <dbReference type="EMBL" id="PMD64815.1"/>
    </source>
</evidence>
<dbReference type="EMBL" id="KZ613747">
    <property type="protein sequence ID" value="PMD64815.1"/>
    <property type="molecule type" value="Genomic_DNA"/>
</dbReference>
<dbReference type="RefSeq" id="XP_024741719.1">
    <property type="nucleotide sequence ID" value="XM_024882528.1"/>
</dbReference>
<name>A0A2J6TP74_9HELO</name>
<feature type="region of interest" description="Disordered" evidence="2">
    <location>
        <begin position="464"/>
        <end position="487"/>
    </location>
</feature>
<feature type="domain" description="Wings apart-like protein C-terminal" evidence="3">
    <location>
        <begin position="550"/>
        <end position="892"/>
    </location>
</feature>
<feature type="compositionally biased region" description="Low complexity" evidence="2">
    <location>
        <begin position="255"/>
        <end position="273"/>
    </location>
</feature>
<dbReference type="PANTHER" id="PTHR22100:SF13">
    <property type="entry name" value="WINGS APART-LIKE PROTEIN HOMOLOG"/>
    <property type="match status" value="1"/>
</dbReference>
<feature type="compositionally biased region" description="Low complexity" evidence="2">
    <location>
        <begin position="118"/>
        <end position="133"/>
    </location>
</feature>
<dbReference type="Pfam" id="PF07814">
    <property type="entry name" value="WAPL"/>
    <property type="match status" value="1"/>
</dbReference>
<evidence type="ECO:0000313" key="5">
    <source>
        <dbReference type="Proteomes" id="UP000235371"/>
    </source>
</evidence>
<proteinExistence type="inferred from homology"/>
<feature type="compositionally biased region" description="Polar residues" evidence="2">
    <location>
        <begin position="33"/>
        <end position="64"/>
    </location>
</feature>
<evidence type="ECO:0000256" key="2">
    <source>
        <dbReference type="SAM" id="MobiDB-lite"/>
    </source>
</evidence>
<dbReference type="STRING" id="1095630.A0A2J6TP74"/>
<dbReference type="PANTHER" id="PTHR22100">
    <property type="entry name" value="WINGS APART-LIKE PROTEIN HOMOLOG"/>
    <property type="match status" value="1"/>
</dbReference>
<keyword evidence="5" id="KW-1185">Reference proteome</keyword>
<feature type="region of interest" description="Disordered" evidence="2">
    <location>
        <begin position="510"/>
        <end position="537"/>
    </location>
</feature>
<accession>A0A2J6TP74</accession>
<dbReference type="InParanoid" id="A0A2J6TP74"/>
<dbReference type="AlphaFoldDB" id="A0A2J6TP74"/>
<dbReference type="OrthoDB" id="78088at2759"/>
<reference evidence="4 5" key="1">
    <citation type="submission" date="2016-04" db="EMBL/GenBank/DDBJ databases">
        <title>A degradative enzymes factory behind the ericoid mycorrhizal symbiosis.</title>
        <authorList>
            <consortium name="DOE Joint Genome Institute"/>
            <person name="Martino E."/>
            <person name="Morin E."/>
            <person name="Grelet G."/>
            <person name="Kuo A."/>
            <person name="Kohler A."/>
            <person name="Daghino S."/>
            <person name="Barry K."/>
            <person name="Choi C."/>
            <person name="Cichocki N."/>
            <person name="Clum A."/>
            <person name="Copeland A."/>
            <person name="Hainaut M."/>
            <person name="Haridas S."/>
            <person name="Labutti K."/>
            <person name="Lindquist E."/>
            <person name="Lipzen A."/>
            <person name="Khouja H.-R."/>
            <person name="Murat C."/>
            <person name="Ohm R."/>
            <person name="Olson A."/>
            <person name="Spatafora J."/>
            <person name="Veneault-Fourrey C."/>
            <person name="Henrissat B."/>
            <person name="Grigoriev I."/>
            <person name="Martin F."/>
            <person name="Perotto S."/>
        </authorList>
    </citation>
    <scope>NUCLEOTIDE SEQUENCE [LARGE SCALE GENOMIC DNA]</scope>
    <source>
        <strain evidence="4 5">E</strain>
    </source>
</reference>
<organism evidence="4 5">
    <name type="scientific">Hyaloscypha bicolor E</name>
    <dbReference type="NCBI Taxonomy" id="1095630"/>
    <lineage>
        <taxon>Eukaryota</taxon>
        <taxon>Fungi</taxon>
        <taxon>Dikarya</taxon>
        <taxon>Ascomycota</taxon>
        <taxon>Pezizomycotina</taxon>
        <taxon>Leotiomycetes</taxon>
        <taxon>Helotiales</taxon>
        <taxon>Hyaloscyphaceae</taxon>
        <taxon>Hyaloscypha</taxon>
        <taxon>Hyaloscypha bicolor</taxon>
    </lineage>
</organism>
<protein>
    <recommendedName>
        <fullName evidence="3">Wings apart-like protein C-terminal domain-containing protein</fullName>
    </recommendedName>
</protein>
<feature type="region of interest" description="Disordered" evidence="2">
    <location>
        <begin position="423"/>
        <end position="449"/>
    </location>
</feature>
<feature type="compositionally biased region" description="Basic residues" evidence="2">
    <location>
        <begin position="100"/>
        <end position="117"/>
    </location>
</feature>
<gene>
    <name evidence="4" type="ORF">K444DRAFT_625451</name>
</gene>
<feature type="compositionally biased region" description="Acidic residues" evidence="2">
    <location>
        <begin position="428"/>
        <end position="440"/>
    </location>
</feature>
<dbReference type="InterPro" id="IPR011989">
    <property type="entry name" value="ARM-like"/>
</dbReference>
<dbReference type="Gene3D" id="1.25.10.10">
    <property type="entry name" value="Leucine-rich Repeat Variant"/>
    <property type="match status" value="2"/>
</dbReference>
<feature type="compositionally biased region" description="Basic and acidic residues" evidence="2">
    <location>
        <begin position="217"/>
        <end position="230"/>
    </location>
</feature>
<feature type="region of interest" description="Disordered" evidence="2">
    <location>
        <begin position="1"/>
        <end position="348"/>
    </location>
</feature>
<evidence type="ECO:0000256" key="1">
    <source>
        <dbReference type="ARBA" id="ARBA00006854"/>
    </source>
</evidence>
<dbReference type="InterPro" id="IPR022771">
    <property type="entry name" value="WAPL_C"/>
</dbReference>
<dbReference type="InterPro" id="IPR039874">
    <property type="entry name" value="WAPL"/>
</dbReference>
<comment type="similarity">
    <text evidence="1">Belongs to the WAPL family.</text>
</comment>